<keyword evidence="1" id="KW-0732">Signal</keyword>
<gene>
    <name evidence="4" type="ORF">HNQ39_002035</name>
</gene>
<reference evidence="4 5" key="1">
    <citation type="submission" date="2020-08" db="EMBL/GenBank/DDBJ databases">
        <title>Genomic Encyclopedia of Type Strains, Phase IV (KMG-IV): sequencing the most valuable type-strain genomes for metagenomic binning, comparative biology and taxonomic classification.</title>
        <authorList>
            <person name="Goeker M."/>
        </authorList>
    </citation>
    <scope>NUCLEOTIDE SEQUENCE [LARGE SCALE GENOMIC DNA]</scope>
    <source>
        <strain evidence="4 5">DSM 23562</strain>
    </source>
</reference>
<dbReference type="RefSeq" id="WP_184194832.1">
    <property type="nucleotide sequence ID" value="NZ_JACHGW010000002.1"/>
</dbReference>
<evidence type="ECO:0000259" key="3">
    <source>
        <dbReference type="Pfam" id="PF07593"/>
    </source>
</evidence>
<dbReference type="InterPro" id="IPR011519">
    <property type="entry name" value="UnbV_ASPIC"/>
</dbReference>
<dbReference type="Pfam" id="PF13517">
    <property type="entry name" value="FG-GAP_3"/>
    <property type="match status" value="2"/>
</dbReference>
<evidence type="ECO:0000256" key="2">
    <source>
        <dbReference type="SAM" id="MobiDB-lite"/>
    </source>
</evidence>
<dbReference type="PANTHER" id="PTHR16026">
    <property type="entry name" value="CARTILAGE ACIDIC PROTEIN 1"/>
    <property type="match status" value="1"/>
</dbReference>
<sequence length="549" mass="57947">MAVASVRACRTSLPLAFLTLALSGCHPSAPSSESPKPPEAPVRFQEVVGALDFKAELPGTRPLNALQTIGSGCAFLDANADGNLDVLLIAETPQLFLGEGTGKFTRVALLPHLSARFIGCAVGDYDGDGYDDLYLSAYRGGVLLHNETGKGFKDVTAGSGLAAQPFGTACVWVESVKGSGKLDLLVANYARFGADQGQPLLCDAKSSDGKPIQTSCPPRQYPPLPAVLFRNDGKGHFRAEPTPTTGRGLGAAAADPEGTGQQQLALANDEIEGDLLQREGEKLVNHAPDAGVHTDRDGNVHGGMGADWGDYDNDGKLDLVVATFNNEPKSLYHNEGKGLFTDQAQAAGTSLALLPYVSFGVKFFDADNDGFLDLLFANGHVQDNIAQIDPSQSYRQPTVFLHNDSGTRFTDLSKAVSAALTKPLVGRGLAVGDYDNDGRVDVLIGDIEGTPLLLHNESPQKSWIGFVLEGSKSNRNGYGARVTVTAGGKTYVRHCHTDGSYLSASDKRVHVGLGAATTVEKISILWPSGVTQTVTGAALNRYNPVKETP</sequence>
<dbReference type="AlphaFoldDB" id="A0A7W9SQB1"/>
<dbReference type="InterPro" id="IPR013517">
    <property type="entry name" value="FG-GAP"/>
</dbReference>
<dbReference type="PANTHER" id="PTHR16026:SF0">
    <property type="entry name" value="CARTILAGE ACIDIC PROTEIN 1"/>
    <property type="match status" value="1"/>
</dbReference>
<evidence type="ECO:0000313" key="5">
    <source>
        <dbReference type="Proteomes" id="UP000520814"/>
    </source>
</evidence>
<evidence type="ECO:0000313" key="4">
    <source>
        <dbReference type="EMBL" id="MBB6050244.1"/>
    </source>
</evidence>
<keyword evidence="5" id="KW-1185">Reference proteome</keyword>
<proteinExistence type="predicted"/>
<feature type="domain" description="ASPIC/UnbV" evidence="3">
    <location>
        <begin position="477"/>
        <end position="541"/>
    </location>
</feature>
<accession>A0A7W9SQB1</accession>
<dbReference type="SUPFAM" id="SSF69318">
    <property type="entry name" value="Integrin alpha N-terminal domain"/>
    <property type="match status" value="1"/>
</dbReference>
<dbReference type="Pfam" id="PF07593">
    <property type="entry name" value="UnbV_ASPIC"/>
    <property type="match status" value="1"/>
</dbReference>
<dbReference type="InterPro" id="IPR028994">
    <property type="entry name" value="Integrin_alpha_N"/>
</dbReference>
<dbReference type="EMBL" id="JACHGW010000002">
    <property type="protein sequence ID" value="MBB6050244.1"/>
    <property type="molecule type" value="Genomic_DNA"/>
</dbReference>
<dbReference type="InterPro" id="IPR027039">
    <property type="entry name" value="Crtac1"/>
</dbReference>
<protein>
    <recommendedName>
        <fullName evidence="3">ASPIC/UnbV domain-containing protein</fullName>
    </recommendedName>
</protein>
<organism evidence="4 5">
    <name type="scientific">Armatimonas rosea</name>
    <dbReference type="NCBI Taxonomy" id="685828"/>
    <lineage>
        <taxon>Bacteria</taxon>
        <taxon>Bacillati</taxon>
        <taxon>Armatimonadota</taxon>
        <taxon>Armatimonadia</taxon>
        <taxon>Armatimonadales</taxon>
        <taxon>Armatimonadaceae</taxon>
        <taxon>Armatimonas</taxon>
    </lineage>
</organism>
<dbReference type="Proteomes" id="UP000520814">
    <property type="component" value="Unassembled WGS sequence"/>
</dbReference>
<feature type="region of interest" description="Disordered" evidence="2">
    <location>
        <begin position="234"/>
        <end position="256"/>
    </location>
</feature>
<evidence type="ECO:0000256" key="1">
    <source>
        <dbReference type="ARBA" id="ARBA00022729"/>
    </source>
</evidence>
<dbReference type="PROSITE" id="PS51257">
    <property type="entry name" value="PROKAR_LIPOPROTEIN"/>
    <property type="match status" value="1"/>
</dbReference>
<comment type="caution">
    <text evidence="4">The sequence shown here is derived from an EMBL/GenBank/DDBJ whole genome shotgun (WGS) entry which is preliminary data.</text>
</comment>
<dbReference type="Gene3D" id="2.130.10.130">
    <property type="entry name" value="Integrin alpha, N-terminal"/>
    <property type="match status" value="2"/>
</dbReference>
<name>A0A7W9SQB1_ARMRO</name>